<evidence type="ECO:0000313" key="2">
    <source>
        <dbReference type="Proteomes" id="UP001073227"/>
    </source>
</evidence>
<organism evidence="1 2">
    <name type="scientific">Hoeflea algicola</name>
    <dbReference type="NCBI Taxonomy" id="2983763"/>
    <lineage>
        <taxon>Bacteria</taxon>
        <taxon>Pseudomonadati</taxon>
        <taxon>Pseudomonadota</taxon>
        <taxon>Alphaproteobacteria</taxon>
        <taxon>Hyphomicrobiales</taxon>
        <taxon>Rhizobiaceae</taxon>
        <taxon>Hoeflea</taxon>
    </lineage>
</organism>
<comment type="caution">
    <text evidence="1">The sequence shown here is derived from an EMBL/GenBank/DDBJ whole genome shotgun (WGS) entry which is preliminary data.</text>
</comment>
<evidence type="ECO:0000313" key="1">
    <source>
        <dbReference type="EMBL" id="MCY0148309.1"/>
    </source>
</evidence>
<protein>
    <submittedName>
        <fullName evidence="1">Uncharacterized protein</fullName>
    </submittedName>
</protein>
<dbReference type="EMBL" id="JAOVZR010000001">
    <property type="protein sequence ID" value="MCY0148309.1"/>
    <property type="molecule type" value="Genomic_DNA"/>
</dbReference>
<name>A0ABT3ZAE9_9HYPH</name>
<gene>
    <name evidence="1" type="ORF">OEG84_11455</name>
</gene>
<proteinExistence type="predicted"/>
<keyword evidence="2" id="KW-1185">Reference proteome</keyword>
<accession>A0ABT3ZAE9</accession>
<sequence>MGTVWIKEFRGGLDSRRMVETASAGVLIEGLNGHITRGGEFESRAAFVKEYELPEGTVGMGYTRTGIVVFGSVDEPDGIPDGITYQKLTPPGDAVLLDVPSFDLYSGKIYAVGVFSDGSRLHFYDGVQVEDWADGRARASFTITGGTSSGTASTITSITANGVEILGSTVTWDTSHEVTAAAVAAQINLTSSTPEYTAVSSGATVVILYATSGTTINDAPVLMTLADGFAVAPSSGLVMAGGADSGDGFTPGGFVRTIRSKMYSTSGPNMHFSGIQAPTQWTTEAAGAGFVDLSSYSSGAEELKALASYQGQVAVFAETGIQVWYVDPDPLLNRQTQELGNTGTVAANSVTQFGDNDLFYLDTSGCRSLRARDASNAASTTDIGSAIDTLISAKVSALSAAELEQVSGLIAPGDSRFWLVMKDVIYVFTYFPSAKVSAWTQYSTVDDSGEAFTAEQALAYGRKVYIRGGNSIYVYGGLGSGTTYDSTEAVARTPYLDADWPTRKKGFQGIDAALRGQWSVYAGHEPEDTNAKDKIAVLDHTTFTQQRISYNHSATHISLTFKSKGVGPHKLGACVIHHDLDDAED</sequence>
<dbReference type="RefSeq" id="WP_267653880.1">
    <property type="nucleotide sequence ID" value="NZ_JAOVZR010000001.1"/>
</dbReference>
<reference evidence="1" key="1">
    <citation type="submission" date="2022-10" db="EMBL/GenBank/DDBJ databases">
        <title>Hoeflea sp. G2-23, isolated from marine algae.</title>
        <authorList>
            <person name="Kristyanto S."/>
            <person name="Kim J.M."/>
            <person name="Jeon C.O."/>
        </authorList>
    </citation>
    <scope>NUCLEOTIDE SEQUENCE</scope>
    <source>
        <strain evidence="1">G2-23</strain>
    </source>
</reference>
<dbReference type="Proteomes" id="UP001073227">
    <property type="component" value="Unassembled WGS sequence"/>
</dbReference>